<dbReference type="AlphaFoldDB" id="X8JJ90"/>
<evidence type="ECO:0000313" key="2">
    <source>
        <dbReference type="EMBL" id="EUC63053.1"/>
    </source>
</evidence>
<organism evidence="2 3">
    <name type="scientific">Rhizoctonia solani AG-3 Rhs1AP</name>
    <dbReference type="NCBI Taxonomy" id="1086054"/>
    <lineage>
        <taxon>Eukaryota</taxon>
        <taxon>Fungi</taxon>
        <taxon>Dikarya</taxon>
        <taxon>Basidiomycota</taxon>
        <taxon>Agaricomycotina</taxon>
        <taxon>Agaricomycetes</taxon>
        <taxon>Cantharellales</taxon>
        <taxon>Ceratobasidiaceae</taxon>
        <taxon>Rhizoctonia</taxon>
    </lineage>
</organism>
<evidence type="ECO:0000313" key="3">
    <source>
        <dbReference type="Proteomes" id="UP000030108"/>
    </source>
</evidence>
<accession>X8JJ90</accession>
<sequence length="209" mass="22237">MDVPAIYNFSTADFLFLTSTDDQFLQFLPDSPNSHPLNFGKTLMPPYSSDGFGPSTFATIPAHGAIGITGSVPMPHEPFVPASLIAPSLITIFSLESFGDNSSQGHGSTLNCDTPAPGKAKKTTQNPSGGDGKCEFGNTDSPNEWQGGLPQLQATNHIRYLEAMQQYTLANLTASKMEVNCLQQISKSLTLQAVEPHSSQSSITISGVI</sequence>
<feature type="region of interest" description="Disordered" evidence="1">
    <location>
        <begin position="104"/>
        <end position="131"/>
    </location>
</feature>
<feature type="non-terminal residue" evidence="2">
    <location>
        <position position="209"/>
    </location>
</feature>
<dbReference type="Proteomes" id="UP000030108">
    <property type="component" value="Unassembled WGS sequence"/>
</dbReference>
<comment type="caution">
    <text evidence="2">The sequence shown here is derived from an EMBL/GenBank/DDBJ whole genome shotgun (WGS) entry which is preliminary data.</text>
</comment>
<evidence type="ECO:0000256" key="1">
    <source>
        <dbReference type="SAM" id="MobiDB-lite"/>
    </source>
</evidence>
<name>X8JJ90_9AGAM</name>
<gene>
    <name evidence="2" type="ORF">RSOL_470160</name>
</gene>
<protein>
    <submittedName>
        <fullName evidence="2">Uncharacterized protein</fullName>
    </submittedName>
</protein>
<dbReference type="EMBL" id="JATN01000317">
    <property type="protein sequence ID" value="EUC63053.1"/>
    <property type="molecule type" value="Genomic_DNA"/>
</dbReference>
<proteinExistence type="predicted"/>
<reference evidence="3" key="1">
    <citation type="journal article" date="2014" name="Genome Announc.">
        <title>Draft genome sequence of the plant-pathogenic soil fungus Rhizoctonia solani anastomosis group 3 strain Rhs1AP.</title>
        <authorList>
            <person name="Cubeta M.A."/>
            <person name="Thomas E."/>
            <person name="Dean R.A."/>
            <person name="Jabaji S."/>
            <person name="Neate S.M."/>
            <person name="Tavantzis S."/>
            <person name="Toda T."/>
            <person name="Vilgalys R."/>
            <person name="Bharathan N."/>
            <person name="Fedorova-Abrams N."/>
            <person name="Pakala S.B."/>
            <person name="Pakala S.M."/>
            <person name="Zafar N."/>
            <person name="Joardar V."/>
            <person name="Losada L."/>
            <person name="Nierman W.C."/>
        </authorList>
    </citation>
    <scope>NUCLEOTIDE SEQUENCE [LARGE SCALE GENOMIC DNA]</scope>
    <source>
        <strain evidence="3">AG-3</strain>
    </source>
</reference>